<keyword evidence="2" id="KW-1185">Reference proteome</keyword>
<dbReference type="Proteomes" id="UP000821865">
    <property type="component" value="Chromosome 4"/>
</dbReference>
<protein>
    <submittedName>
        <fullName evidence="1">Uncharacterized protein</fullName>
    </submittedName>
</protein>
<dbReference type="EMBL" id="CM023473">
    <property type="protein sequence ID" value="KAH7953954.1"/>
    <property type="molecule type" value="Genomic_DNA"/>
</dbReference>
<accession>A0ACB8CXR9</accession>
<gene>
    <name evidence="1" type="ORF">HPB49_014541</name>
</gene>
<evidence type="ECO:0000313" key="2">
    <source>
        <dbReference type="Proteomes" id="UP000821865"/>
    </source>
</evidence>
<name>A0ACB8CXR9_DERSI</name>
<comment type="caution">
    <text evidence="1">The sequence shown here is derived from an EMBL/GenBank/DDBJ whole genome shotgun (WGS) entry which is preliminary data.</text>
</comment>
<reference evidence="1" key="1">
    <citation type="submission" date="2020-05" db="EMBL/GenBank/DDBJ databases">
        <title>Large-scale comparative analyses of tick genomes elucidate their genetic diversity and vector capacities.</title>
        <authorList>
            <person name="Jia N."/>
            <person name="Wang J."/>
            <person name="Shi W."/>
            <person name="Du L."/>
            <person name="Sun Y."/>
            <person name="Zhan W."/>
            <person name="Jiang J."/>
            <person name="Wang Q."/>
            <person name="Zhang B."/>
            <person name="Ji P."/>
            <person name="Sakyi L.B."/>
            <person name="Cui X."/>
            <person name="Yuan T."/>
            <person name="Jiang B."/>
            <person name="Yang W."/>
            <person name="Lam T.T.-Y."/>
            <person name="Chang Q."/>
            <person name="Ding S."/>
            <person name="Wang X."/>
            <person name="Zhu J."/>
            <person name="Ruan X."/>
            <person name="Zhao L."/>
            <person name="Wei J."/>
            <person name="Que T."/>
            <person name="Du C."/>
            <person name="Cheng J."/>
            <person name="Dai P."/>
            <person name="Han X."/>
            <person name="Huang E."/>
            <person name="Gao Y."/>
            <person name="Liu J."/>
            <person name="Shao H."/>
            <person name="Ye R."/>
            <person name="Li L."/>
            <person name="Wei W."/>
            <person name="Wang X."/>
            <person name="Wang C."/>
            <person name="Yang T."/>
            <person name="Huo Q."/>
            <person name="Li W."/>
            <person name="Guo W."/>
            <person name="Chen H."/>
            <person name="Zhou L."/>
            <person name="Ni X."/>
            <person name="Tian J."/>
            <person name="Zhou Y."/>
            <person name="Sheng Y."/>
            <person name="Liu T."/>
            <person name="Pan Y."/>
            <person name="Xia L."/>
            <person name="Li J."/>
            <person name="Zhao F."/>
            <person name="Cao W."/>
        </authorList>
    </citation>
    <scope>NUCLEOTIDE SEQUENCE</scope>
    <source>
        <strain evidence="1">Dsil-2018</strain>
    </source>
</reference>
<sequence length="325" mass="35199">MAANAKKRTTLTFAAKLEAIQRVGNGEKSSVAEAFGIPRSTLSTLLKNKGNIKAKAEKSQHSGARRVRKAAFEDVEKALHEWFIDARARNIPISGPILQQKAQNFAFILGAENFSASRGWLQRFKTRFDIAGKTLRMGQDLKIDLLGAIQMLKASWDNVKQSTIANCFQHAGFAGCTDEASVEESEDAGLACADEESELAETWSKLESFVGAEPQSMCIDDFVGGDDSTGTTAELTNVEIVAKVTAEQPNENAAEMDPASADYAPLPTSAEVIAALALVRRHCGAIEGTGLSLVDRLDYIEDAVVKHAIANKKQATLFQYFKPTQ</sequence>
<evidence type="ECO:0000313" key="1">
    <source>
        <dbReference type="EMBL" id="KAH7953954.1"/>
    </source>
</evidence>
<organism evidence="1 2">
    <name type="scientific">Dermacentor silvarum</name>
    <name type="common">Tick</name>
    <dbReference type="NCBI Taxonomy" id="543639"/>
    <lineage>
        <taxon>Eukaryota</taxon>
        <taxon>Metazoa</taxon>
        <taxon>Ecdysozoa</taxon>
        <taxon>Arthropoda</taxon>
        <taxon>Chelicerata</taxon>
        <taxon>Arachnida</taxon>
        <taxon>Acari</taxon>
        <taxon>Parasitiformes</taxon>
        <taxon>Ixodida</taxon>
        <taxon>Ixodoidea</taxon>
        <taxon>Ixodidae</taxon>
        <taxon>Rhipicephalinae</taxon>
        <taxon>Dermacentor</taxon>
    </lineage>
</organism>
<proteinExistence type="predicted"/>